<organism evidence="1 2">
    <name type="scientific">Bacillus methanolicus PB1</name>
    <dbReference type="NCBI Taxonomy" id="997296"/>
    <lineage>
        <taxon>Bacteria</taxon>
        <taxon>Bacillati</taxon>
        <taxon>Bacillota</taxon>
        <taxon>Bacilli</taxon>
        <taxon>Bacillales</taxon>
        <taxon>Bacillaceae</taxon>
        <taxon>Bacillus</taxon>
    </lineage>
</organism>
<dbReference type="AlphaFoldDB" id="I3E171"/>
<dbReference type="PATRIC" id="fig|997296.3.peg.1651"/>
<sequence>MGRNGQPQAILNGMLPTPANIGEGKLLQKSPAVICQAPKSMELEILNRKSSKKGNTKETQ</sequence>
<evidence type="ECO:0000313" key="1">
    <source>
        <dbReference type="EMBL" id="EIJ80242.1"/>
    </source>
</evidence>
<comment type="caution">
    <text evidence="1">The sequence shown here is derived from an EMBL/GenBank/DDBJ whole genome shotgun (WGS) entry which is preliminary data.</text>
</comment>
<protein>
    <submittedName>
        <fullName evidence="1">Uncharacterized protein</fullName>
    </submittedName>
</protein>
<dbReference type="EMBL" id="AFEU01000002">
    <property type="protein sequence ID" value="EIJ80242.1"/>
    <property type="molecule type" value="Genomic_DNA"/>
</dbReference>
<proteinExistence type="predicted"/>
<name>I3E171_BACMT</name>
<evidence type="ECO:0000313" key="2">
    <source>
        <dbReference type="Proteomes" id="UP000010523"/>
    </source>
</evidence>
<reference evidence="1 2" key="1">
    <citation type="journal article" date="2012" name="Appl. Environ. Microbiol.">
        <title>Genome Sequence of Thermotolerant Bacillus methanolicus: Features and Regulation Related to Methylotrophy and Production of L-Lysine and L-Glutamate from Methanol.</title>
        <authorList>
            <person name="Heggeset T.M."/>
            <person name="Krog A."/>
            <person name="Balzer S."/>
            <person name="Wentzel A."/>
            <person name="Ellingsen T.E."/>
            <person name="Brautaset T."/>
        </authorList>
    </citation>
    <scope>NUCLEOTIDE SEQUENCE [LARGE SCALE GENOMIC DNA]</scope>
    <source>
        <strain evidence="1 2">PB1</strain>
    </source>
</reference>
<dbReference type="Proteomes" id="UP000010523">
    <property type="component" value="Unassembled WGS sequence"/>
</dbReference>
<gene>
    <name evidence="1" type="ORF">PB1_07772</name>
</gene>
<accession>I3E171</accession>
<keyword evidence="2" id="KW-1185">Reference proteome</keyword>